<evidence type="ECO:0000256" key="1">
    <source>
        <dbReference type="ARBA" id="ARBA00004141"/>
    </source>
</evidence>
<evidence type="ECO:0000313" key="8">
    <source>
        <dbReference type="EMBL" id="KAJ1730839.1"/>
    </source>
</evidence>
<dbReference type="EMBL" id="JANBOI010000399">
    <property type="protein sequence ID" value="KAJ1730839.1"/>
    <property type="molecule type" value="Genomic_DNA"/>
</dbReference>
<evidence type="ECO:0008006" key="10">
    <source>
        <dbReference type="Google" id="ProtNLM"/>
    </source>
</evidence>
<name>A0A9W8CZ92_9FUNG</name>
<feature type="region of interest" description="Disordered" evidence="6">
    <location>
        <begin position="595"/>
        <end position="759"/>
    </location>
</feature>
<reference evidence="8" key="1">
    <citation type="submission" date="2022-07" db="EMBL/GenBank/DDBJ databases">
        <title>Phylogenomic reconstructions and comparative analyses of Kickxellomycotina fungi.</title>
        <authorList>
            <person name="Reynolds N.K."/>
            <person name="Stajich J.E."/>
            <person name="Barry K."/>
            <person name="Grigoriev I.V."/>
            <person name="Crous P."/>
            <person name="Smith M.E."/>
        </authorList>
    </citation>
    <scope>NUCLEOTIDE SEQUENCE</scope>
    <source>
        <strain evidence="8">BCRC 34381</strain>
    </source>
</reference>
<dbReference type="OrthoDB" id="203099at2759"/>
<gene>
    <name evidence="8" type="ORF">LPJ61_002813</name>
</gene>
<dbReference type="AlphaFoldDB" id="A0A9W8CZ92"/>
<feature type="region of interest" description="Disordered" evidence="6">
    <location>
        <begin position="433"/>
        <end position="459"/>
    </location>
</feature>
<organism evidence="8 9">
    <name type="scientific">Coemansia biformis</name>
    <dbReference type="NCBI Taxonomy" id="1286918"/>
    <lineage>
        <taxon>Eukaryota</taxon>
        <taxon>Fungi</taxon>
        <taxon>Fungi incertae sedis</taxon>
        <taxon>Zoopagomycota</taxon>
        <taxon>Kickxellomycotina</taxon>
        <taxon>Kickxellomycetes</taxon>
        <taxon>Kickxellales</taxon>
        <taxon>Kickxellaceae</taxon>
        <taxon>Coemansia</taxon>
    </lineage>
</organism>
<keyword evidence="4 7" id="KW-1133">Transmembrane helix</keyword>
<feature type="compositionally biased region" description="Acidic residues" evidence="6">
    <location>
        <begin position="440"/>
        <end position="451"/>
    </location>
</feature>
<evidence type="ECO:0000256" key="4">
    <source>
        <dbReference type="ARBA" id="ARBA00022989"/>
    </source>
</evidence>
<dbReference type="GO" id="GO:0016020">
    <property type="term" value="C:membrane"/>
    <property type="evidence" value="ECO:0007669"/>
    <property type="project" value="UniProtKB-SubCell"/>
</dbReference>
<comment type="caution">
    <text evidence="8">The sequence shown here is derived from an EMBL/GenBank/DDBJ whole genome shotgun (WGS) entry which is preliminary data.</text>
</comment>
<evidence type="ECO:0000256" key="3">
    <source>
        <dbReference type="ARBA" id="ARBA00022692"/>
    </source>
</evidence>
<keyword evidence="9" id="KW-1185">Reference proteome</keyword>
<evidence type="ECO:0000313" key="9">
    <source>
        <dbReference type="Proteomes" id="UP001143981"/>
    </source>
</evidence>
<dbReference type="InterPro" id="IPR006876">
    <property type="entry name" value="LMBR1-like_membr_prot"/>
</dbReference>
<feature type="transmembrane region" description="Helical" evidence="7">
    <location>
        <begin position="298"/>
        <end position="323"/>
    </location>
</feature>
<keyword evidence="5 7" id="KW-0472">Membrane</keyword>
<comment type="similarity">
    <text evidence="2">Belongs to the LIMR family.</text>
</comment>
<feature type="compositionally biased region" description="Low complexity" evidence="6">
    <location>
        <begin position="493"/>
        <end position="516"/>
    </location>
</feature>
<sequence>MYLLTWVVLPVMMSYVDSGAFTFKGRLRESIWSNVQFYGISGAIGLVVVGYVAVTRGVFGADLVAFLMAAANFWGLFLVITFMGVGLVAIPRKLWRRGDLELELCRIESRAMSYKDKAYDSSLELAEVATEVRLVAMRVSHVDDLRPYVDRVLAHCPKPDTDRAATQSAVPASRIPAEITEAYLATLHNRIKRAVLKEERDRWRWHRAAHRAFFLQDAIGSRGNPRRQLESNLGPWCHWSVSRRSAAWWWHVALRPLVYRALSVAAAALSVSIIWSELTFNLAASHFSVIRYLLRSLGLSYLAIELASIVIIAYMCLCAYSSVMKLRIFNIFSLESHHHTNERSLLFCGAYLCRLMFPLCYNFLSMAGSSIDGSGGTDTTEFSQFMDRIDLVPILGEQSNRAIPILIMVPATLTFLNVHGRVAEYFSTDRAARGVRTPGDDGDDDVDDDDVGRDVELGRLSLPREEGRSLLAEARRAAERQQGVSDNWHTRRYSPSNSTYSSTTHHASGTAAVATGDMPSASTRGAREWQLGRPSLDHLRDDPAGGPGLEFPTISSASEPRLHGFGLTSRFGSASDLAGCAATAAAGTAAAGRAASRSAGNGTNNSDCSDTSNPESGSAHHPVGASSPQPAARPTGVAARFGRWLPVHPGATAPSRKPNNASRLRPSSRQSSRHNNYASDDGLSPVAPGTAGRRSADHLLHGSGRPGQLLQLLPQSPSSPGRTQNPWVDSRGPRSQARRHALSDSSVQAPADIQSLLSS</sequence>
<feature type="transmembrane region" description="Helical" evidence="7">
    <location>
        <begin position="344"/>
        <end position="364"/>
    </location>
</feature>
<keyword evidence="3 7" id="KW-0812">Transmembrane</keyword>
<feature type="transmembrane region" description="Helical" evidence="7">
    <location>
        <begin position="35"/>
        <end position="54"/>
    </location>
</feature>
<dbReference type="Pfam" id="PF04791">
    <property type="entry name" value="LMBR1"/>
    <property type="match status" value="1"/>
</dbReference>
<dbReference type="PANTHER" id="PTHR21355">
    <property type="entry name" value="G-PROTEIN COUPLED RECEPTOR-ASSOCIATED PROTEIN LMBRD2"/>
    <property type="match status" value="1"/>
</dbReference>
<feature type="transmembrane region" description="Helical" evidence="7">
    <location>
        <begin position="66"/>
        <end position="90"/>
    </location>
</feature>
<feature type="region of interest" description="Disordered" evidence="6">
    <location>
        <begin position="477"/>
        <end position="558"/>
    </location>
</feature>
<dbReference type="InterPro" id="IPR051584">
    <property type="entry name" value="GPCR-associated_LMBR1"/>
</dbReference>
<protein>
    <recommendedName>
        <fullName evidence="10">LMBR1-domain-containing protein</fullName>
    </recommendedName>
</protein>
<feature type="compositionally biased region" description="Low complexity" evidence="6">
    <location>
        <begin position="702"/>
        <end position="722"/>
    </location>
</feature>
<evidence type="ECO:0000256" key="6">
    <source>
        <dbReference type="SAM" id="MobiDB-lite"/>
    </source>
</evidence>
<proteinExistence type="inferred from homology"/>
<evidence type="ECO:0000256" key="7">
    <source>
        <dbReference type="SAM" id="Phobius"/>
    </source>
</evidence>
<evidence type="ECO:0000256" key="2">
    <source>
        <dbReference type="ARBA" id="ARBA00010487"/>
    </source>
</evidence>
<comment type="subcellular location">
    <subcellularLocation>
        <location evidence="1">Membrane</location>
        <topology evidence="1">Multi-pass membrane protein</topology>
    </subcellularLocation>
</comment>
<feature type="transmembrane region" description="Helical" evidence="7">
    <location>
        <begin position="6"/>
        <end position="23"/>
    </location>
</feature>
<evidence type="ECO:0000256" key="5">
    <source>
        <dbReference type="ARBA" id="ARBA00023136"/>
    </source>
</evidence>
<dbReference type="PANTHER" id="PTHR21355:SF0">
    <property type="entry name" value="G-PROTEIN COUPLED RECEPTOR-ASSOCIATED PROTEIN LMBRD2"/>
    <property type="match status" value="1"/>
</dbReference>
<accession>A0A9W8CZ92</accession>
<feature type="compositionally biased region" description="Polar residues" evidence="6">
    <location>
        <begin position="601"/>
        <end position="616"/>
    </location>
</feature>
<feature type="transmembrane region" description="Helical" evidence="7">
    <location>
        <begin position="257"/>
        <end position="278"/>
    </location>
</feature>
<dbReference type="Proteomes" id="UP001143981">
    <property type="component" value="Unassembled WGS sequence"/>
</dbReference>